<dbReference type="SUPFAM" id="SSF101386">
    <property type="entry name" value="all-alpha NTP pyrophosphatases"/>
    <property type="match status" value="1"/>
</dbReference>
<sequence>MKTARTATLPSTILKSLAQLQDGLNGMIDSSWRTVRTLDNWSLAIVMESTELMDSYPWKWWKNIAAQPDFANVKIELVDILHFSLSGTMQLQSCERSVVPAIAGKKVSEVFTPFTPSPAPTTLKTAVEGTIFFPLSDTPNAIASFRNVIQLANAYRFDLITESVISAAEDLDFNLVAYYVAKHTLNCIRQLGGYKSGTYVKVNKGVEDNVLLHDCIKGITVEEVLDEKTYLTMWNTIVMRVYEAFQVPEADRKDVNHWIAVSEGSK</sequence>
<reference evidence="1 2" key="1">
    <citation type="submission" date="2020-08" db="EMBL/GenBank/DDBJ databases">
        <authorList>
            <person name="Newling K."/>
            <person name="Davey J."/>
            <person name="Forrester S."/>
        </authorList>
    </citation>
    <scope>NUCLEOTIDE SEQUENCE [LARGE SCALE GENOMIC DNA]</scope>
    <source>
        <strain evidence="2">Crithidia deanei Carvalho (ATCC PRA-265)</strain>
    </source>
</reference>
<gene>
    <name evidence="1" type="ORF">ADEAN_000758200</name>
</gene>
<evidence type="ECO:0000313" key="1">
    <source>
        <dbReference type="EMBL" id="CAD2220068.1"/>
    </source>
</evidence>
<dbReference type="EMBL" id="LR877160">
    <property type="protein sequence ID" value="CAD2220068.1"/>
    <property type="molecule type" value="Genomic_DNA"/>
</dbReference>
<dbReference type="Gene3D" id="1.20.1680.10">
    <property type="entry name" value="Type II deoxyuridine triphosphatase"/>
    <property type="match status" value="1"/>
</dbReference>
<keyword evidence="2" id="KW-1185">Reference proteome</keyword>
<dbReference type="Gene3D" id="1.20.1670.10">
    <property type="entry name" value="Type II deoxyuridine triphosphatase"/>
    <property type="match status" value="1"/>
</dbReference>
<dbReference type="VEuPathDB" id="TriTrypDB:ADEAN_000758200"/>
<evidence type="ECO:0000313" key="2">
    <source>
        <dbReference type="Proteomes" id="UP000515908"/>
    </source>
</evidence>
<dbReference type="Proteomes" id="UP000515908">
    <property type="component" value="Chromosome 16"/>
</dbReference>
<dbReference type="OrthoDB" id="275527at2759"/>
<dbReference type="CDD" id="cd11527">
    <property type="entry name" value="NTP-PPase_dUTPase"/>
    <property type="match status" value="1"/>
</dbReference>
<accession>A0A7G2CJM7</accession>
<name>A0A7G2CJM7_9TRYP</name>
<dbReference type="AlphaFoldDB" id="A0A7G2CJM7"/>
<protein>
    <submittedName>
        <fullName evidence="1">dUTPase, putative</fullName>
    </submittedName>
</protein>
<dbReference type="InterPro" id="IPR014871">
    <property type="entry name" value="dUTPase/dCTP_pyrophosphatase"/>
</dbReference>
<organism evidence="1 2">
    <name type="scientific">Angomonas deanei</name>
    <dbReference type="NCBI Taxonomy" id="59799"/>
    <lineage>
        <taxon>Eukaryota</taxon>
        <taxon>Discoba</taxon>
        <taxon>Euglenozoa</taxon>
        <taxon>Kinetoplastea</taxon>
        <taxon>Metakinetoplastina</taxon>
        <taxon>Trypanosomatida</taxon>
        <taxon>Trypanosomatidae</taxon>
        <taxon>Strigomonadinae</taxon>
        <taxon>Angomonas</taxon>
    </lineage>
</organism>
<dbReference type="Pfam" id="PF08761">
    <property type="entry name" value="dUTPase_2"/>
    <property type="match status" value="1"/>
</dbReference>
<proteinExistence type="predicted"/>